<dbReference type="Pfam" id="PF15377">
    <property type="entry name" value="DUF4604"/>
    <property type="match status" value="1"/>
</dbReference>
<evidence type="ECO:0000259" key="2">
    <source>
        <dbReference type="Pfam" id="PF15377"/>
    </source>
</evidence>
<dbReference type="RefSeq" id="XP_043001249.1">
    <property type="nucleotide sequence ID" value="XM_043145314.1"/>
</dbReference>
<name>A0A063BUG7_USTVR</name>
<evidence type="ECO:0000313" key="3">
    <source>
        <dbReference type="EMBL" id="GAO17076.1"/>
    </source>
</evidence>
<dbReference type="HOGENOM" id="CLU_096170_0_0_1"/>
<dbReference type="Proteomes" id="UP000054053">
    <property type="component" value="Unassembled WGS sequence"/>
</dbReference>
<evidence type="ECO:0000313" key="4">
    <source>
        <dbReference type="EMBL" id="QUC23576.1"/>
    </source>
</evidence>
<dbReference type="AlphaFoldDB" id="A0A063BUG7"/>
<proteinExistence type="predicted"/>
<dbReference type="GeneID" id="66068594"/>
<feature type="region of interest" description="Disordered" evidence="1">
    <location>
        <begin position="23"/>
        <end position="149"/>
    </location>
</feature>
<reference evidence="4" key="3">
    <citation type="submission" date="2020-03" db="EMBL/GenBank/DDBJ databases">
        <title>A mixture of massive structural variations and highly conserved coding sequences in Ustilaginoidea virens genome.</title>
        <authorList>
            <person name="Zhang K."/>
            <person name="Zhao Z."/>
            <person name="Zhang Z."/>
            <person name="Li Y."/>
            <person name="Hsiang T."/>
            <person name="Sun W."/>
        </authorList>
    </citation>
    <scope>NUCLEOTIDE SEQUENCE</scope>
    <source>
        <strain evidence="4">UV-8b</strain>
    </source>
</reference>
<dbReference type="KEGG" id="uvi:66068594"/>
<gene>
    <name evidence="4" type="ORF">UV8b_07817</name>
    <name evidence="3" type="ORF">UVI_02003480</name>
</gene>
<evidence type="ECO:0000256" key="1">
    <source>
        <dbReference type="SAM" id="MobiDB-lite"/>
    </source>
</evidence>
<keyword evidence="5" id="KW-1185">Reference proteome</keyword>
<dbReference type="EMBL" id="BBTG02000001">
    <property type="protein sequence ID" value="GAO17076.1"/>
    <property type="molecule type" value="Genomic_DNA"/>
</dbReference>
<reference evidence="6" key="2">
    <citation type="journal article" date="2016" name="Genome Announc.">
        <title>Genome sequence of Ustilaginoidea virens IPU010, a rice pathogenic fungus causing false smut.</title>
        <authorList>
            <person name="Kumagai T."/>
            <person name="Ishii T."/>
            <person name="Terai G."/>
            <person name="Umemura M."/>
            <person name="Machida M."/>
            <person name="Asai K."/>
        </authorList>
    </citation>
    <scope>NUCLEOTIDE SEQUENCE [LARGE SCALE GENOMIC DNA]</scope>
    <source>
        <strain evidence="6">IPU010</strain>
    </source>
</reference>
<reference evidence="3" key="1">
    <citation type="journal article" date="2016" name="Genome Announc.">
        <title>Genome Sequence of Ustilaginoidea virens IPU010, a Rice Pathogenic Fungus Causing False Smut.</title>
        <authorList>
            <person name="Kumagai T."/>
            <person name="Ishii T."/>
            <person name="Terai G."/>
            <person name="Umemura M."/>
            <person name="Machida M."/>
            <person name="Asai K."/>
        </authorList>
    </citation>
    <scope>NUCLEOTIDE SEQUENCE [LARGE SCALE GENOMIC DNA]</scope>
    <source>
        <strain evidence="3">IPU010</strain>
    </source>
</reference>
<protein>
    <recommendedName>
        <fullName evidence="2">DUF4604 domain-containing protein</fullName>
    </recommendedName>
</protein>
<accession>A0A063BUG7</accession>
<feature type="compositionally biased region" description="Basic and acidic residues" evidence="1">
    <location>
        <begin position="60"/>
        <end position="103"/>
    </location>
</feature>
<dbReference type="EMBL" id="CP072759">
    <property type="protein sequence ID" value="QUC23576.1"/>
    <property type="molecule type" value="Genomic_DNA"/>
</dbReference>
<organism evidence="3 6">
    <name type="scientific">Ustilaginoidea virens</name>
    <name type="common">Rice false smut fungus</name>
    <name type="synonym">Villosiclava virens</name>
    <dbReference type="NCBI Taxonomy" id="1159556"/>
    <lineage>
        <taxon>Eukaryota</taxon>
        <taxon>Fungi</taxon>
        <taxon>Dikarya</taxon>
        <taxon>Ascomycota</taxon>
        <taxon>Pezizomycotina</taxon>
        <taxon>Sordariomycetes</taxon>
        <taxon>Hypocreomycetidae</taxon>
        <taxon>Hypocreales</taxon>
        <taxon>Clavicipitaceae</taxon>
        <taxon>Ustilaginoidea</taxon>
    </lineage>
</organism>
<dbReference type="OrthoDB" id="5388322at2759"/>
<evidence type="ECO:0000313" key="5">
    <source>
        <dbReference type="Proteomes" id="UP000027002"/>
    </source>
</evidence>
<feature type="domain" description="DUF4604" evidence="2">
    <location>
        <begin position="8"/>
        <end position="168"/>
    </location>
</feature>
<evidence type="ECO:0000313" key="6">
    <source>
        <dbReference type="Proteomes" id="UP000054053"/>
    </source>
</evidence>
<dbReference type="InterPro" id="IPR027911">
    <property type="entry name" value="DUF4604"/>
</dbReference>
<dbReference type="Proteomes" id="UP000027002">
    <property type="component" value="Chromosome 7"/>
</dbReference>
<sequence>MPEKITSKNLSYRSSLPPFLARLHAQAGTASGPDPVLAAQRRSAKKRSSSEEAEDAPLVVDEHGNSVDVRLDHDDGAAEETHPEEAAARVQDHGAKPSDESEKPGAQPKSSIGARKRRIGRVVGTDVADSPLGSGRGEKATTGETDAAADKKVKRKAKKIKLSFCEDEA</sequence>